<gene>
    <name evidence="2" type="ORF">PM001_LOCUS32940</name>
</gene>
<accession>A0AAV1VNI7</accession>
<dbReference type="AlphaFoldDB" id="A0AAV1VNI7"/>
<proteinExistence type="predicted"/>
<evidence type="ECO:0000313" key="2">
    <source>
        <dbReference type="EMBL" id="CAK7947790.1"/>
    </source>
</evidence>
<evidence type="ECO:0000256" key="1">
    <source>
        <dbReference type="SAM" id="MobiDB-lite"/>
    </source>
</evidence>
<sequence length="132" mass="14081">MNGMTVSWTVKKQGVEKFSTMEAQYVVASEQARKPLDIREMLCKIRKLPVLPMPLHVDNQAALKQLAGEESSLKRSTSTSASNSSATTPDVVQSRPITATGVNMQSHGLGGALEKSVLNKGVIASTIAGEAR</sequence>
<protein>
    <submittedName>
        <fullName evidence="2">Uncharacterized protein</fullName>
    </submittedName>
</protein>
<reference evidence="2" key="1">
    <citation type="submission" date="2024-01" db="EMBL/GenBank/DDBJ databases">
        <authorList>
            <person name="Webb A."/>
        </authorList>
    </citation>
    <scope>NUCLEOTIDE SEQUENCE</scope>
    <source>
        <strain evidence="2">Pm1</strain>
    </source>
</reference>
<organism evidence="2 3">
    <name type="scientific">Peronospora matthiolae</name>
    <dbReference type="NCBI Taxonomy" id="2874970"/>
    <lineage>
        <taxon>Eukaryota</taxon>
        <taxon>Sar</taxon>
        <taxon>Stramenopiles</taxon>
        <taxon>Oomycota</taxon>
        <taxon>Peronosporomycetes</taxon>
        <taxon>Peronosporales</taxon>
        <taxon>Peronosporaceae</taxon>
        <taxon>Peronospora</taxon>
    </lineage>
</organism>
<dbReference type="Proteomes" id="UP001162060">
    <property type="component" value="Unassembled WGS sequence"/>
</dbReference>
<feature type="compositionally biased region" description="Low complexity" evidence="1">
    <location>
        <begin position="74"/>
        <end position="88"/>
    </location>
</feature>
<dbReference type="EMBL" id="CAKLBY020000387">
    <property type="protein sequence ID" value="CAK7947790.1"/>
    <property type="molecule type" value="Genomic_DNA"/>
</dbReference>
<comment type="caution">
    <text evidence="2">The sequence shown here is derived from an EMBL/GenBank/DDBJ whole genome shotgun (WGS) entry which is preliminary data.</text>
</comment>
<evidence type="ECO:0000313" key="3">
    <source>
        <dbReference type="Proteomes" id="UP001162060"/>
    </source>
</evidence>
<feature type="region of interest" description="Disordered" evidence="1">
    <location>
        <begin position="67"/>
        <end position="103"/>
    </location>
</feature>
<name>A0AAV1VNI7_9STRA</name>